<protein>
    <submittedName>
        <fullName evidence="1">Putative sterol carrier protein</fullName>
    </submittedName>
</protein>
<evidence type="ECO:0000313" key="2">
    <source>
        <dbReference type="Proteomes" id="UP000199076"/>
    </source>
</evidence>
<reference evidence="2" key="1">
    <citation type="submission" date="2016-10" db="EMBL/GenBank/DDBJ databases">
        <authorList>
            <person name="Varghese N."/>
            <person name="Submissions S."/>
        </authorList>
    </citation>
    <scope>NUCLEOTIDE SEQUENCE [LARGE SCALE GENOMIC DNA]</scope>
    <source>
        <strain evidence="2">IBRC-M 10760</strain>
    </source>
</reference>
<dbReference type="InterPro" id="IPR036527">
    <property type="entry name" value="SCP2_sterol-bd_dom_sf"/>
</dbReference>
<dbReference type="OrthoDB" id="51304at2157"/>
<dbReference type="Proteomes" id="UP000199076">
    <property type="component" value="Unassembled WGS sequence"/>
</dbReference>
<gene>
    <name evidence="1" type="ORF">SAMN05216218_104134</name>
</gene>
<dbReference type="RefSeq" id="WP_092689677.1">
    <property type="nucleotide sequence ID" value="NZ_FNBK01000004.1"/>
</dbReference>
<keyword evidence="2" id="KW-1185">Reference proteome</keyword>
<dbReference type="AlphaFoldDB" id="A0A1G7IYT0"/>
<accession>A0A1G7IYT0</accession>
<dbReference type="EMBL" id="FNBK01000004">
    <property type="protein sequence ID" value="SDF17756.1"/>
    <property type="molecule type" value="Genomic_DNA"/>
</dbReference>
<name>A0A1G7IYT0_9EURY</name>
<dbReference type="SUPFAM" id="SSF55718">
    <property type="entry name" value="SCP-like"/>
    <property type="match status" value="1"/>
</dbReference>
<dbReference type="Gene3D" id="3.30.1050.10">
    <property type="entry name" value="SCP2 sterol-binding domain"/>
    <property type="match status" value="1"/>
</dbReference>
<evidence type="ECO:0000313" key="1">
    <source>
        <dbReference type="EMBL" id="SDF17756.1"/>
    </source>
</evidence>
<proteinExistence type="predicted"/>
<sequence length="251" mass="28685">MSTQQEGTAADELTYYELHEYFPTTAWLETYAERLCESEALDREMDGWGTDWNGDFVFEIRNLPIFENAVNDLPEELWRNLGDAIRQLPDSTLEAVMQTAPEQIQENVEARTGTLQERASAELLETPLNESPEKVWPGLRNIMPDVLDSLVDELDEHVTDEGHVFAWLNMVDGDCRETATMQSVDEREHRVRLTGEYEDWKRLLSGELGLLDAVMGGTLNVTADMKNTLQYMDAQLVMVDVAAETDKRFLF</sequence>
<organism evidence="1 2">
    <name type="scientific">Halorientalis regularis</name>
    <dbReference type="NCBI Taxonomy" id="660518"/>
    <lineage>
        <taxon>Archaea</taxon>
        <taxon>Methanobacteriati</taxon>
        <taxon>Methanobacteriota</taxon>
        <taxon>Stenosarchaea group</taxon>
        <taxon>Halobacteria</taxon>
        <taxon>Halobacteriales</taxon>
        <taxon>Haloarculaceae</taxon>
        <taxon>Halorientalis</taxon>
    </lineage>
</organism>